<accession>A0A2W2DM52</accession>
<dbReference type="PANTHER" id="PTHR43194:SF5">
    <property type="entry name" value="PIMELOYL-[ACYL-CARRIER PROTEIN] METHYL ESTER ESTERASE"/>
    <property type="match status" value="1"/>
</dbReference>
<dbReference type="InterPro" id="IPR000073">
    <property type="entry name" value="AB_hydrolase_1"/>
</dbReference>
<dbReference type="Proteomes" id="UP000249304">
    <property type="component" value="Unassembled WGS sequence"/>
</dbReference>
<keyword evidence="2" id="KW-0378">Hydrolase</keyword>
<sequence>MPLEQLVHIVSGTAMISRRRRGPGPAVVCVHGAGVSGREMLPFVRELGATHDAWAVDLPGFGRSEKPSAPPTLAGLSDAVAAWLEEAGLERACLLGGSFGCQVAVDVAVRHPDRVTALVLTGPTVDPLGRSPVRLAAQWLRNSVHESPRMAPLNVADYVDAGPRRVLASFGVSMRDRVEDKLPYVAVPALVVRGGRDAMVPQAWAEEVTRLLPRGRLVVMEGLPHMVPYRDPRGLARVVAGFLEEVAA</sequence>
<evidence type="ECO:0000259" key="1">
    <source>
        <dbReference type="Pfam" id="PF12697"/>
    </source>
</evidence>
<dbReference type="RefSeq" id="WP_111182537.1">
    <property type="nucleotide sequence ID" value="NZ_POUD01000168.1"/>
</dbReference>
<dbReference type="GO" id="GO:0016787">
    <property type="term" value="F:hydrolase activity"/>
    <property type="evidence" value="ECO:0007669"/>
    <property type="project" value="UniProtKB-KW"/>
</dbReference>
<proteinExistence type="predicted"/>
<protein>
    <submittedName>
        <fullName evidence="2">Alpha/beta hydrolase</fullName>
    </submittedName>
</protein>
<feature type="domain" description="AB hydrolase-1" evidence="1">
    <location>
        <begin position="27"/>
        <end position="237"/>
    </location>
</feature>
<reference evidence="2 3" key="1">
    <citation type="submission" date="2018-01" db="EMBL/GenBank/DDBJ databases">
        <title>Draft genome sequence of Nonomuraea sp. KC333.</title>
        <authorList>
            <person name="Sahin N."/>
            <person name="Saygin H."/>
            <person name="Ay H."/>
        </authorList>
    </citation>
    <scope>NUCLEOTIDE SEQUENCE [LARGE SCALE GENOMIC DNA]</scope>
    <source>
        <strain evidence="2 3">KC333</strain>
    </source>
</reference>
<evidence type="ECO:0000313" key="3">
    <source>
        <dbReference type="Proteomes" id="UP000249304"/>
    </source>
</evidence>
<dbReference type="AlphaFoldDB" id="A0A2W2DM52"/>
<organism evidence="2 3">
    <name type="scientific">Nonomuraea aridisoli</name>
    <dbReference type="NCBI Taxonomy" id="2070368"/>
    <lineage>
        <taxon>Bacteria</taxon>
        <taxon>Bacillati</taxon>
        <taxon>Actinomycetota</taxon>
        <taxon>Actinomycetes</taxon>
        <taxon>Streptosporangiales</taxon>
        <taxon>Streptosporangiaceae</taxon>
        <taxon>Nonomuraea</taxon>
    </lineage>
</organism>
<dbReference type="OrthoDB" id="27092at2"/>
<dbReference type="PRINTS" id="PR00111">
    <property type="entry name" value="ABHYDROLASE"/>
</dbReference>
<dbReference type="Gene3D" id="3.40.50.1820">
    <property type="entry name" value="alpha/beta hydrolase"/>
    <property type="match status" value="1"/>
</dbReference>
<keyword evidence="3" id="KW-1185">Reference proteome</keyword>
<name>A0A2W2DM52_9ACTN</name>
<evidence type="ECO:0000313" key="2">
    <source>
        <dbReference type="EMBL" id="PZG13036.1"/>
    </source>
</evidence>
<dbReference type="InterPro" id="IPR050228">
    <property type="entry name" value="Carboxylesterase_BioH"/>
</dbReference>
<dbReference type="Pfam" id="PF12697">
    <property type="entry name" value="Abhydrolase_6"/>
    <property type="match status" value="1"/>
</dbReference>
<dbReference type="InterPro" id="IPR029058">
    <property type="entry name" value="AB_hydrolase_fold"/>
</dbReference>
<dbReference type="SUPFAM" id="SSF53474">
    <property type="entry name" value="alpha/beta-Hydrolases"/>
    <property type="match status" value="1"/>
</dbReference>
<dbReference type="EMBL" id="POUD01000168">
    <property type="protein sequence ID" value="PZG13036.1"/>
    <property type="molecule type" value="Genomic_DNA"/>
</dbReference>
<comment type="caution">
    <text evidence="2">The sequence shown here is derived from an EMBL/GenBank/DDBJ whole genome shotgun (WGS) entry which is preliminary data.</text>
</comment>
<gene>
    <name evidence="2" type="ORF">C1J01_31045</name>
</gene>
<dbReference type="PANTHER" id="PTHR43194">
    <property type="entry name" value="HYDROLASE ALPHA/BETA FOLD FAMILY"/>
    <property type="match status" value="1"/>
</dbReference>